<evidence type="ECO:0000256" key="6">
    <source>
        <dbReference type="ARBA" id="ARBA00022801"/>
    </source>
</evidence>
<dbReference type="InterPro" id="IPR044929">
    <property type="entry name" value="DNA/RNA_non-sp_Endonuclease_sf"/>
</dbReference>
<dbReference type="SUPFAM" id="SSF54060">
    <property type="entry name" value="His-Me finger endonucleases"/>
    <property type="match status" value="1"/>
</dbReference>
<dbReference type="InterPro" id="IPR020821">
    <property type="entry name" value="ENPP1-3/EXOG-like_nuc-like"/>
</dbReference>
<dbReference type="SMART" id="SM00892">
    <property type="entry name" value="Endonuclease_NS"/>
    <property type="match status" value="1"/>
</dbReference>
<evidence type="ECO:0000256" key="10">
    <source>
        <dbReference type="RuleBase" id="RU366055"/>
    </source>
</evidence>
<evidence type="ECO:0000256" key="2">
    <source>
        <dbReference type="ARBA" id="ARBA00010052"/>
    </source>
</evidence>
<keyword evidence="6 10" id="KW-0378">Hydrolase</keyword>
<dbReference type="EMBL" id="DYXT01000033">
    <property type="protein sequence ID" value="HJE39390.1"/>
    <property type="molecule type" value="Genomic_DNA"/>
</dbReference>
<evidence type="ECO:0000256" key="5">
    <source>
        <dbReference type="ARBA" id="ARBA00022759"/>
    </source>
</evidence>
<accession>A0A921E8Y9</accession>
<dbReference type="GO" id="GO:0046872">
    <property type="term" value="F:metal ion binding"/>
    <property type="evidence" value="ECO:0007669"/>
    <property type="project" value="UniProtKB-KW"/>
</dbReference>
<keyword evidence="5 10" id="KW-0255">Endonuclease</keyword>
<evidence type="ECO:0000259" key="11">
    <source>
        <dbReference type="SMART" id="SM00477"/>
    </source>
</evidence>
<keyword evidence="4 9" id="KW-0479">Metal-binding</keyword>
<comment type="similarity">
    <text evidence="2 10">Belongs to the DNA/RNA non-specific endonuclease family.</text>
</comment>
<dbReference type="InterPro" id="IPR044925">
    <property type="entry name" value="His-Me_finger_sf"/>
</dbReference>
<evidence type="ECO:0000313" key="14">
    <source>
        <dbReference type="Proteomes" id="UP000711407"/>
    </source>
</evidence>
<dbReference type="InterPro" id="IPR001604">
    <property type="entry name" value="Endo_G_ENPP1-like_dom"/>
</dbReference>
<feature type="binding site" evidence="9">
    <location>
        <position position="146"/>
    </location>
    <ligand>
        <name>Mg(2+)</name>
        <dbReference type="ChEBI" id="CHEBI:18420"/>
        <note>catalytic</note>
    </ligand>
</feature>
<comment type="cofactor">
    <cofactor evidence="1 10">
        <name>Mg(2+)</name>
        <dbReference type="ChEBI" id="CHEBI:18420"/>
    </cofactor>
</comment>
<gene>
    <name evidence="13" type="ORF">K8V47_06505</name>
</gene>
<evidence type="ECO:0000256" key="9">
    <source>
        <dbReference type="PIRSR" id="PIRSR640255-2"/>
    </source>
</evidence>
<dbReference type="PANTHER" id="PTHR13966">
    <property type="entry name" value="ENDONUCLEASE RELATED"/>
    <property type="match status" value="1"/>
</dbReference>
<evidence type="ECO:0000256" key="7">
    <source>
        <dbReference type="ARBA" id="ARBA00022842"/>
    </source>
</evidence>
<dbReference type="PANTHER" id="PTHR13966:SF5">
    <property type="entry name" value="ENDONUCLEASE G, MITOCHONDRIAL"/>
    <property type="match status" value="1"/>
</dbReference>
<feature type="active site" description="Proton acceptor" evidence="8">
    <location>
        <position position="115"/>
    </location>
</feature>
<dbReference type="Pfam" id="PF01223">
    <property type="entry name" value="Endonuclease_NS"/>
    <property type="match status" value="1"/>
</dbReference>
<organism evidence="13 14">
    <name type="scientific">Candidatus Amulumruptor caecigallinarius</name>
    <dbReference type="NCBI Taxonomy" id="2109911"/>
    <lineage>
        <taxon>Bacteria</taxon>
        <taxon>Pseudomonadati</taxon>
        <taxon>Bacteroidota</taxon>
        <taxon>Bacteroidia</taxon>
        <taxon>Bacteroidales</taxon>
        <taxon>Muribaculaceae</taxon>
        <taxon>Candidatus Amulumruptor</taxon>
    </lineage>
</organism>
<sequence length="266" mass="29375">MKKFIIVLVIGLAVAWTTHKYDKDSSIDSATTSAEISRLTEVSMPGNVQSQIKKYSNYTVSFNRDTHTPNWVAWVLTGEHTTGDVKRSNKFWTDESVIGCASTSDYRNTGYDRGHMAPAGDMKWDEQAMEECFSMANIVPQAHTLNSGSWGKLEEKCRQRAVADSIVVIVCGPVPTDAPVAHIGLSSVAVPQRFFKVILSPTARPPKAIGFIMPNGYVDGGMQKCAVSVDSVESLTGYDFFAALPDEIENELESQCNFPQWSHTRR</sequence>
<feature type="domain" description="ENPP1-3/EXOG-like endonuclease/phosphodiesterase" evidence="11">
    <location>
        <begin position="55"/>
        <end position="247"/>
    </location>
</feature>
<dbReference type="GO" id="GO:0004519">
    <property type="term" value="F:endonuclease activity"/>
    <property type="evidence" value="ECO:0007669"/>
    <property type="project" value="UniProtKB-UniRule"/>
</dbReference>
<evidence type="ECO:0000259" key="12">
    <source>
        <dbReference type="SMART" id="SM00892"/>
    </source>
</evidence>
<dbReference type="InterPro" id="IPR018524">
    <property type="entry name" value="DNA/RNA_endonuclease_AS"/>
</dbReference>
<dbReference type="EC" id="3.1.30.-" evidence="10"/>
<keyword evidence="3 10" id="KW-0540">Nuclease</keyword>
<dbReference type="SMART" id="SM00477">
    <property type="entry name" value="NUC"/>
    <property type="match status" value="1"/>
</dbReference>
<dbReference type="CDD" id="cd00091">
    <property type="entry name" value="NUC"/>
    <property type="match status" value="1"/>
</dbReference>
<dbReference type="GO" id="GO:0003676">
    <property type="term" value="F:nucleic acid binding"/>
    <property type="evidence" value="ECO:0007669"/>
    <property type="project" value="InterPro"/>
</dbReference>
<protein>
    <recommendedName>
        <fullName evidence="10">Endonuclease</fullName>
        <ecNumber evidence="10">3.1.30.-</ecNumber>
    </recommendedName>
</protein>
<dbReference type="Gene3D" id="3.40.570.10">
    <property type="entry name" value="Extracellular Endonuclease, subunit A"/>
    <property type="match status" value="1"/>
</dbReference>
<proteinExistence type="inferred from homology"/>
<reference evidence="13" key="2">
    <citation type="submission" date="2021-09" db="EMBL/GenBank/DDBJ databases">
        <authorList>
            <person name="Gilroy R."/>
        </authorList>
    </citation>
    <scope>NUCLEOTIDE SEQUENCE</scope>
    <source>
        <strain evidence="13">4100</strain>
    </source>
</reference>
<keyword evidence="7" id="KW-0460">Magnesium</keyword>
<dbReference type="Proteomes" id="UP000711407">
    <property type="component" value="Unassembled WGS sequence"/>
</dbReference>
<dbReference type="AlphaFoldDB" id="A0A921E8Y9"/>
<dbReference type="PROSITE" id="PS01070">
    <property type="entry name" value="NUCLEASE_NON_SPEC"/>
    <property type="match status" value="1"/>
</dbReference>
<evidence type="ECO:0000313" key="13">
    <source>
        <dbReference type="EMBL" id="HJE39390.1"/>
    </source>
</evidence>
<evidence type="ECO:0000256" key="1">
    <source>
        <dbReference type="ARBA" id="ARBA00001946"/>
    </source>
</evidence>
<evidence type="ECO:0000256" key="8">
    <source>
        <dbReference type="PIRSR" id="PIRSR640255-1"/>
    </source>
</evidence>
<feature type="domain" description="DNA/RNA non-specific endonuclease/pyrophosphatase/phosphodiesterase" evidence="12">
    <location>
        <begin position="54"/>
        <end position="247"/>
    </location>
</feature>
<reference evidence="13" key="1">
    <citation type="journal article" date="2021" name="PeerJ">
        <title>Extensive microbial diversity within the chicken gut microbiome revealed by metagenomics and culture.</title>
        <authorList>
            <person name="Gilroy R."/>
            <person name="Ravi A."/>
            <person name="Getino M."/>
            <person name="Pursley I."/>
            <person name="Horton D.L."/>
            <person name="Alikhan N.F."/>
            <person name="Baker D."/>
            <person name="Gharbi K."/>
            <person name="Hall N."/>
            <person name="Watson M."/>
            <person name="Adriaenssens E.M."/>
            <person name="Foster-Nyarko E."/>
            <person name="Jarju S."/>
            <person name="Secka A."/>
            <person name="Antonio M."/>
            <person name="Oren A."/>
            <person name="Chaudhuri R.R."/>
            <person name="La Ragione R."/>
            <person name="Hildebrand F."/>
            <person name="Pallen M.J."/>
        </authorList>
    </citation>
    <scope>NUCLEOTIDE SEQUENCE</scope>
    <source>
        <strain evidence="13">4100</strain>
    </source>
</reference>
<dbReference type="GO" id="GO:0016787">
    <property type="term" value="F:hydrolase activity"/>
    <property type="evidence" value="ECO:0007669"/>
    <property type="project" value="UniProtKB-KW"/>
</dbReference>
<dbReference type="InterPro" id="IPR040255">
    <property type="entry name" value="Non-specific_endonuclease"/>
</dbReference>
<evidence type="ECO:0000256" key="3">
    <source>
        <dbReference type="ARBA" id="ARBA00022722"/>
    </source>
</evidence>
<name>A0A921E8Y9_9BACT</name>
<evidence type="ECO:0000256" key="4">
    <source>
        <dbReference type="ARBA" id="ARBA00022723"/>
    </source>
</evidence>
<comment type="caution">
    <text evidence="13">The sequence shown here is derived from an EMBL/GenBank/DDBJ whole genome shotgun (WGS) entry which is preliminary data.</text>
</comment>